<dbReference type="Gene3D" id="2.20.25.10">
    <property type="match status" value="1"/>
</dbReference>
<dbReference type="AlphaFoldDB" id="A0A401HRP7"/>
<name>A0A401HRP7_9EURY</name>
<dbReference type="EMBL" id="BFAX01000005">
    <property type="protein sequence ID" value="GBF36954.1"/>
    <property type="molecule type" value="Genomic_DNA"/>
</dbReference>
<proteinExistence type="predicted"/>
<accession>A0A401HRP7</accession>
<protein>
    <recommendedName>
        <fullName evidence="3">Trm112 family protein</fullName>
    </recommendedName>
</protein>
<dbReference type="InterPro" id="IPR005651">
    <property type="entry name" value="Trm112-like"/>
</dbReference>
<evidence type="ECO:0000313" key="2">
    <source>
        <dbReference type="Proteomes" id="UP000290527"/>
    </source>
</evidence>
<sequence length="53" mass="6547">MTWIREYLDILQCPSCRGELELVEEKYRRYKLLCKRCKEEYPIINDIPILLKK</sequence>
<dbReference type="OrthoDB" id="6467at2157"/>
<evidence type="ECO:0000313" key="1">
    <source>
        <dbReference type="EMBL" id="GBF36954.1"/>
    </source>
</evidence>
<dbReference type="RefSeq" id="WP_131007786.1">
    <property type="nucleotide sequence ID" value="NZ_BFAX01000005.1"/>
</dbReference>
<dbReference type="SUPFAM" id="SSF158997">
    <property type="entry name" value="Trm112p-like"/>
    <property type="match status" value="1"/>
</dbReference>
<reference evidence="1 2" key="1">
    <citation type="journal article" date="2019" name="Int. J. Syst. Evol. Microbiol.">
        <title>Methanofervidicoccus abyssi gen. nov., sp. nov., a hydrogenotrophic methanogen, isolated from a hydrothermal vent chimney in the Mid-Cayman Spreading Center, the Caribbean Sea.</title>
        <authorList>
            <person name="Sakai S."/>
            <person name="Takaki Y."/>
            <person name="Miyazaki M."/>
            <person name="Ogawara M."/>
            <person name="Yanagawa K."/>
            <person name="Miyazaki J."/>
            <person name="Takai K."/>
        </authorList>
    </citation>
    <scope>NUCLEOTIDE SEQUENCE [LARGE SCALE GENOMIC DNA]</scope>
    <source>
        <strain evidence="1 2">HHB</strain>
    </source>
</reference>
<organism evidence="1 2">
    <name type="scientific">Methanofervidicoccus abyssi</name>
    <dbReference type="NCBI Taxonomy" id="2082189"/>
    <lineage>
        <taxon>Archaea</taxon>
        <taxon>Methanobacteriati</taxon>
        <taxon>Methanobacteriota</taxon>
        <taxon>Methanomada group</taxon>
        <taxon>Methanococci</taxon>
        <taxon>Methanococcales</taxon>
        <taxon>Methanofervidicoccus</taxon>
    </lineage>
</organism>
<evidence type="ECO:0008006" key="3">
    <source>
        <dbReference type="Google" id="ProtNLM"/>
    </source>
</evidence>
<dbReference type="Pfam" id="PF03966">
    <property type="entry name" value="Trm112p"/>
    <property type="match status" value="1"/>
</dbReference>
<dbReference type="Proteomes" id="UP000290527">
    <property type="component" value="Unassembled WGS sequence"/>
</dbReference>
<gene>
    <name evidence="1" type="ORF">MHHB_P1184</name>
</gene>
<comment type="caution">
    <text evidence="1">The sequence shown here is derived from an EMBL/GenBank/DDBJ whole genome shotgun (WGS) entry which is preliminary data.</text>
</comment>
<keyword evidence="2" id="KW-1185">Reference proteome</keyword>